<organism evidence="2 3">
    <name type="scientific">Pyrobaculum aerophilum (strain ATCC 51768 / DSM 7523 / JCM 9630 / CIP 104966 / NBRC 100827 / IM2)</name>
    <dbReference type="NCBI Taxonomy" id="178306"/>
    <lineage>
        <taxon>Archaea</taxon>
        <taxon>Thermoproteota</taxon>
        <taxon>Thermoprotei</taxon>
        <taxon>Thermoproteales</taxon>
        <taxon>Thermoproteaceae</taxon>
        <taxon>Pyrobaculum</taxon>
    </lineage>
</organism>
<dbReference type="EMBL" id="AE009441">
    <property type="protein sequence ID" value="AAL63635.1"/>
    <property type="molecule type" value="Genomic_DNA"/>
</dbReference>
<dbReference type="EnsemblBacteria" id="AAL63635">
    <property type="protein sequence ID" value="AAL63635"/>
    <property type="gene ID" value="PAE1657"/>
</dbReference>
<name>Q8ZSL1_PYRAE</name>
<dbReference type="EnsemblBacteria" id="AAL63965">
    <property type="protein sequence ID" value="AAL63965"/>
    <property type="gene ID" value="PAE2128"/>
</dbReference>
<dbReference type="eggNOG" id="arCOG07952">
    <property type="taxonomic scope" value="Archaea"/>
</dbReference>
<evidence type="ECO:0000313" key="3">
    <source>
        <dbReference type="Proteomes" id="UP000002439"/>
    </source>
</evidence>
<keyword evidence="3" id="KW-1185">Reference proteome</keyword>
<dbReference type="KEGG" id="pai:PAE1657"/>
<dbReference type="AlphaFoldDB" id="Q8ZSL1"/>
<dbReference type="PATRIC" id="fig|178306.9.peg.1225"/>
<proteinExistence type="predicted"/>
<accession>Q8ZSL1</accession>
<dbReference type="HOGENOM" id="CLU_810422_0_0_2"/>
<dbReference type="STRING" id="178306.PAE1657"/>
<reference evidence="2 3" key="1">
    <citation type="journal article" date="2002" name="Proc. Natl. Acad. Sci. U.S.A.">
        <title>Genome sequence of the hyperthermophilic crenarchaeon Pyrobaculum aerophilum.</title>
        <authorList>
            <person name="Fitz-Gibbon S.T."/>
            <person name="Ladner H."/>
            <person name="Kim U.J."/>
            <person name="Stetter K.O."/>
            <person name="Simon M.I."/>
            <person name="Miller J.H."/>
        </authorList>
    </citation>
    <scope>NUCLEOTIDE SEQUENCE [LARGE SCALE GENOMIC DNA]</scope>
    <source>
        <strain evidence="3">ATCC 51768 / DSM 7523 / JCM 9630 / CIP 104966 / NBRC 100827 / IM2</strain>
        <strain evidence="2">IM2</strain>
    </source>
</reference>
<dbReference type="Proteomes" id="UP000002439">
    <property type="component" value="Chromosome"/>
</dbReference>
<evidence type="ECO:0000313" key="2">
    <source>
        <dbReference type="EMBL" id="AAL63965.1"/>
    </source>
</evidence>
<dbReference type="EMBL" id="AE009441">
    <property type="protein sequence ID" value="AAL63965.1"/>
    <property type="molecule type" value="Genomic_DNA"/>
</dbReference>
<dbReference type="KEGG" id="pai:PAE2128"/>
<sequence>MEEAPGCIAAVEEAVKPAVVAAAGLAGYAALHDGLYSTAVVSATAAAVVLAREGAFERAVEYVRRAAEAAYEAAREVFEKARITLQRLYELFVEAVARVLDYVRAHWFIMAAAAAGLMAWVVAQQLDYTLWQNHIALNAGAIAGLAKAAGVGDKWKEVGNAVLTKTASEKEIVERAAQLGLDKGVVEKAVSAFSTLRHAMDEKQIENAVLELRRLTSYVQAMKAANYKKALEEASKAWYEQRDPAALWALAVLGARETGKSVKVFEDDDDRIAYLIASFTLLNHLREFVELKNKSYKALERLEGAVKSGRFALSDVWGDLNVLVEAAERAKGGYQRAGQNCI</sequence>
<protein>
    <submittedName>
        <fullName evidence="2">PaREP2b</fullName>
    </submittedName>
</protein>
<dbReference type="RefSeq" id="WP_011008108.1">
    <property type="nucleotide sequence ID" value="NC_003364.1"/>
</dbReference>
<dbReference type="GeneID" id="1465884"/>
<gene>
    <name evidence="1" type="ordered locus">PAE1657</name>
    <name evidence="2" type="ordered locus">PAE2128</name>
</gene>
<evidence type="ECO:0000313" key="1">
    <source>
        <dbReference type="EMBL" id="AAL63635.1"/>
    </source>
</evidence>